<accession>A0ABR1F8Z8</accession>
<feature type="region of interest" description="Disordered" evidence="5">
    <location>
        <begin position="570"/>
        <end position="626"/>
    </location>
</feature>
<comment type="subcellular location">
    <subcellularLocation>
        <location evidence="1">Nucleus</location>
    </subcellularLocation>
</comment>
<feature type="compositionally biased region" description="Basic and acidic residues" evidence="5">
    <location>
        <begin position="570"/>
        <end position="617"/>
    </location>
</feature>
<evidence type="ECO:0000256" key="2">
    <source>
        <dbReference type="ARBA" id="ARBA00022763"/>
    </source>
</evidence>
<dbReference type="Pfam" id="PF12253">
    <property type="entry name" value="CAF1A_dimeriz"/>
    <property type="match status" value="1"/>
</dbReference>
<gene>
    <name evidence="7" type="ORF">BZA70DRAFT_130579</name>
</gene>
<reference evidence="7 8" key="1">
    <citation type="submission" date="2024-03" db="EMBL/GenBank/DDBJ databases">
        <title>Genome-scale model development and genomic sequencing of the oleaginous clade Lipomyces.</title>
        <authorList>
            <consortium name="Lawrence Berkeley National Laboratory"/>
            <person name="Czajka J.J."/>
            <person name="Han Y."/>
            <person name="Kim J."/>
            <person name="Mondo S.J."/>
            <person name="Hofstad B.A."/>
            <person name="Robles A."/>
            <person name="Haridas S."/>
            <person name="Riley R."/>
            <person name="LaButti K."/>
            <person name="Pangilinan J."/>
            <person name="Andreopoulos W."/>
            <person name="Lipzen A."/>
            <person name="Yan J."/>
            <person name="Wang M."/>
            <person name="Ng V."/>
            <person name="Grigoriev I.V."/>
            <person name="Spatafora J.W."/>
            <person name="Magnuson J.K."/>
            <person name="Baker S.E."/>
            <person name="Pomraning K.R."/>
        </authorList>
    </citation>
    <scope>NUCLEOTIDE SEQUENCE [LARGE SCALE GENOMIC DNA]</scope>
    <source>
        <strain evidence="7 8">Phaff 52-87</strain>
    </source>
</reference>
<dbReference type="Proteomes" id="UP001498771">
    <property type="component" value="Unassembled WGS sequence"/>
</dbReference>
<feature type="compositionally biased region" description="Polar residues" evidence="5">
    <location>
        <begin position="34"/>
        <end position="67"/>
    </location>
</feature>
<comment type="caution">
    <text evidence="7">The sequence shown here is derived from an EMBL/GenBank/DDBJ whole genome shotgun (WGS) entry which is preliminary data.</text>
</comment>
<evidence type="ECO:0000256" key="1">
    <source>
        <dbReference type="ARBA" id="ARBA00004123"/>
    </source>
</evidence>
<protein>
    <submittedName>
        <fullName evidence="7">Chromatin assembly factor 1 subunit A-domain-containing protein</fullName>
    </submittedName>
</protein>
<name>A0ABR1F8Z8_9ASCO</name>
<evidence type="ECO:0000256" key="4">
    <source>
        <dbReference type="ARBA" id="ARBA00023242"/>
    </source>
</evidence>
<feature type="compositionally biased region" description="Low complexity" evidence="5">
    <location>
        <begin position="252"/>
        <end position="273"/>
    </location>
</feature>
<feature type="region of interest" description="Disordered" evidence="5">
    <location>
        <begin position="1"/>
        <end position="294"/>
    </location>
</feature>
<evidence type="ECO:0000256" key="5">
    <source>
        <dbReference type="SAM" id="MobiDB-lite"/>
    </source>
</evidence>
<keyword evidence="3" id="KW-0234">DNA repair</keyword>
<dbReference type="PANTHER" id="PTHR15272:SF0">
    <property type="entry name" value="CHROMATIN ASSEMBLY FACTOR 1 SUBUNIT A"/>
    <property type="match status" value="1"/>
</dbReference>
<evidence type="ECO:0000256" key="3">
    <source>
        <dbReference type="ARBA" id="ARBA00023204"/>
    </source>
</evidence>
<keyword evidence="8" id="KW-1185">Reference proteome</keyword>
<dbReference type="PANTHER" id="PTHR15272">
    <property type="entry name" value="CHROMATIN ASSEMBLY FACTOR 1 SUBUNIT A CAF-1 SUBUNIT A"/>
    <property type="match status" value="1"/>
</dbReference>
<feature type="compositionally biased region" description="Polar residues" evidence="5">
    <location>
        <begin position="87"/>
        <end position="98"/>
    </location>
</feature>
<sequence length="651" mass="73766">MEVLQVGDRAVYRMQSPGAIDTTADASTPPPSAHSATAESIQSTPQSQTKPPLSETTNTAANRSQTETPKKSKEREAAGEDVDMLSSPLSTIDGSTTPAPEGDDGGDSKEKKRKRSSKLSADEIAAREEQRRKKAEEVEKRKAAKDAEKEEKRKMREEDRRKKEEEKKAKDEEKRKKEEERKKKEEERKKKEEEKKRKEEEKEEERKKKEEEKKKREEEKEERKRKEEEEKRKKEEKQLRLSSFFKKPRSPSKPSASSSPSTTTTTATAAASADPAINPDSISQTTPATAEETKSDYEQTFLPFFVKSWATLYPATKFAFSEPALKDIRQRLDSAFASTSSSDLTIPEKAATPPNFAELLQLPSRRPAKRGIRPERTTKEVVTLFGALDGPITTSVSSLSEDEVREMLNSLPRKFLRFCEDLRPPLSTTFTKSRKVPRNNPFFRDERINYDYDSELEWNEEEDGEPGEDLDMPDSDDEEDTLIDEEMKDFLVADNDEEVGGENASTSRRRILAPLVPFYKGVCFTDLETGKNEVFDETGMGIATIQPNITLPIDPFKDYWTIQKEEKKAEKKAEKKVEKKAEKRAEKKAEKAEKKADKKVNKKSEKKADKKSDKKESATSGGVQKLLFVEKKSPAATVGQKLLSTDPIVLD</sequence>
<organism evidence="7 8">
    <name type="scientific">Myxozyma melibiosi</name>
    <dbReference type="NCBI Taxonomy" id="54550"/>
    <lineage>
        <taxon>Eukaryota</taxon>
        <taxon>Fungi</taxon>
        <taxon>Dikarya</taxon>
        <taxon>Ascomycota</taxon>
        <taxon>Saccharomycotina</taxon>
        <taxon>Lipomycetes</taxon>
        <taxon>Lipomycetales</taxon>
        <taxon>Lipomycetaceae</taxon>
        <taxon>Myxozyma</taxon>
    </lineage>
</organism>
<feature type="domain" description="Chromatin assembly factor 1 subunit A dimerization" evidence="6">
    <location>
        <begin position="414"/>
        <end position="482"/>
    </location>
</feature>
<dbReference type="EMBL" id="JBBJBU010000003">
    <property type="protein sequence ID" value="KAK7206314.1"/>
    <property type="molecule type" value="Genomic_DNA"/>
</dbReference>
<feature type="compositionally biased region" description="Basic and acidic residues" evidence="5">
    <location>
        <begin position="68"/>
        <end position="78"/>
    </location>
</feature>
<keyword evidence="2" id="KW-0227">DNA damage</keyword>
<feature type="compositionally biased region" description="Basic and acidic residues" evidence="5">
    <location>
        <begin position="120"/>
        <end position="239"/>
    </location>
</feature>
<keyword evidence="4" id="KW-0539">Nucleus</keyword>
<proteinExistence type="predicted"/>
<evidence type="ECO:0000313" key="7">
    <source>
        <dbReference type="EMBL" id="KAK7206314.1"/>
    </source>
</evidence>
<evidence type="ECO:0000313" key="8">
    <source>
        <dbReference type="Proteomes" id="UP001498771"/>
    </source>
</evidence>
<feature type="region of interest" description="Disordered" evidence="5">
    <location>
        <begin position="454"/>
        <end position="478"/>
    </location>
</feature>
<dbReference type="RefSeq" id="XP_064769347.1">
    <property type="nucleotide sequence ID" value="XM_064909562.1"/>
</dbReference>
<evidence type="ECO:0000259" key="6">
    <source>
        <dbReference type="Pfam" id="PF12253"/>
    </source>
</evidence>
<dbReference type="InterPro" id="IPR022043">
    <property type="entry name" value="CAF1A_DD"/>
</dbReference>
<dbReference type="GeneID" id="90035074"/>